<evidence type="ECO:0000313" key="2">
    <source>
        <dbReference type="EMBL" id="KAG5558239.1"/>
    </source>
</evidence>
<feature type="region of interest" description="Disordered" evidence="1">
    <location>
        <begin position="121"/>
        <end position="166"/>
    </location>
</feature>
<feature type="compositionally biased region" description="Polar residues" evidence="1">
    <location>
        <begin position="28"/>
        <end position="38"/>
    </location>
</feature>
<accession>A0AAV6L160</accession>
<keyword evidence="3" id="KW-1185">Reference proteome</keyword>
<comment type="caution">
    <text evidence="2">The sequence shown here is derived from an EMBL/GenBank/DDBJ whole genome shotgun (WGS) entry which is preliminary data.</text>
</comment>
<proteinExistence type="predicted"/>
<name>A0AAV6L160_9ERIC</name>
<feature type="region of interest" description="Disordered" evidence="1">
    <location>
        <begin position="1"/>
        <end position="38"/>
    </location>
</feature>
<organism evidence="2 3">
    <name type="scientific">Rhododendron griersonianum</name>
    <dbReference type="NCBI Taxonomy" id="479676"/>
    <lineage>
        <taxon>Eukaryota</taxon>
        <taxon>Viridiplantae</taxon>
        <taxon>Streptophyta</taxon>
        <taxon>Embryophyta</taxon>
        <taxon>Tracheophyta</taxon>
        <taxon>Spermatophyta</taxon>
        <taxon>Magnoliopsida</taxon>
        <taxon>eudicotyledons</taxon>
        <taxon>Gunneridae</taxon>
        <taxon>Pentapetalae</taxon>
        <taxon>asterids</taxon>
        <taxon>Ericales</taxon>
        <taxon>Ericaceae</taxon>
        <taxon>Ericoideae</taxon>
        <taxon>Rhodoreae</taxon>
        <taxon>Rhododendron</taxon>
    </lineage>
</organism>
<evidence type="ECO:0000313" key="3">
    <source>
        <dbReference type="Proteomes" id="UP000823749"/>
    </source>
</evidence>
<dbReference type="EMBL" id="JACTNZ010000003">
    <property type="protein sequence ID" value="KAG5558239.1"/>
    <property type="molecule type" value="Genomic_DNA"/>
</dbReference>
<dbReference type="AlphaFoldDB" id="A0AAV6L160"/>
<gene>
    <name evidence="2" type="ORF">RHGRI_008241</name>
</gene>
<reference evidence="2" key="1">
    <citation type="submission" date="2020-08" db="EMBL/GenBank/DDBJ databases">
        <title>Plant Genome Project.</title>
        <authorList>
            <person name="Zhang R.-G."/>
        </authorList>
    </citation>
    <scope>NUCLEOTIDE SEQUENCE</scope>
    <source>
        <strain evidence="2">WSP0</strain>
        <tissue evidence="2">Leaf</tissue>
    </source>
</reference>
<sequence length="195" mass="21462">MSSIDEESPSVVSSTPMDKSSDKKTSDEPSANSYMRRNSVSNAKFEVDKFDGTINFGMWQCEVLDILNQQDLECTLEDRPEDMSASDWDKLNRQACGTIRLYQVEQSEQVEQVELEVPVVPVPTTSPPQEHHSDVSDSSSESDDVSVPEAVAPTQSIATSRPRREIRKPARYDGMVAYALPVITGGLGESLISGC</sequence>
<evidence type="ECO:0000256" key="1">
    <source>
        <dbReference type="SAM" id="MobiDB-lite"/>
    </source>
</evidence>
<dbReference type="Proteomes" id="UP000823749">
    <property type="component" value="Chromosome 3"/>
</dbReference>
<protein>
    <submittedName>
        <fullName evidence="2">Uncharacterized protein</fullName>
    </submittedName>
</protein>